<keyword evidence="2" id="KW-1185">Reference proteome</keyword>
<protein>
    <submittedName>
        <fullName evidence="1">Uncharacterized protein</fullName>
    </submittedName>
</protein>
<dbReference type="Proteomes" id="UP001283361">
    <property type="component" value="Unassembled WGS sequence"/>
</dbReference>
<gene>
    <name evidence="1" type="ORF">RRG08_032989</name>
</gene>
<comment type="caution">
    <text evidence="1">The sequence shown here is derived from an EMBL/GenBank/DDBJ whole genome shotgun (WGS) entry which is preliminary data.</text>
</comment>
<accession>A0AAE1D3M1</accession>
<dbReference type="AlphaFoldDB" id="A0AAE1D3M1"/>
<evidence type="ECO:0000313" key="1">
    <source>
        <dbReference type="EMBL" id="KAK3756104.1"/>
    </source>
</evidence>
<organism evidence="1 2">
    <name type="scientific">Elysia crispata</name>
    <name type="common">lettuce slug</name>
    <dbReference type="NCBI Taxonomy" id="231223"/>
    <lineage>
        <taxon>Eukaryota</taxon>
        <taxon>Metazoa</taxon>
        <taxon>Spiralia</taxon>
        <taxon>Lophotrochozoa</taxon>
        <taxon>Mollusca</taxon>
        <taxon>Gastropoda</taxon>
        <taxon>Heterobranchia</taxon>
        <taxon>Euthyneura</taxon>
        <taxon>Panpulmonata</taxon>
        <taxon>Sacoglossa</taxon>
        <taxon>Placobranchoidea</taxon>
        <taxon>Plakobranchidae</taxon>
        <taxon>Elysia</taxon>
    </lineage>
</organism>
<dbReference type="EMBL" id="JAWDGP010005555">
    <property type="protein sequence ID" value="KAK3756104.1"/>
    <property type="molecule type" value="Genomic_DNA"/>
</dbReference>
<proteinExistence type="predicted"/>
<sequence>MEKGKFWNPVGYDMRNKEEVKDMSSKERLLDTDRRNSCGMKSRYLSGGPRASGFKLNTREKPEETWLKLLLALGTSMRQ</sequence>
<name>A0AAE1D3M1_9GAST</name>
<reference evidence="1" key="1">
    <citation type="journal article" date="2023" name="G3 (Bethesda)">
        <title>A reference genome for the long-term kleptoplast-retaining sea slug Elysia crispata morphotype clarki.</title>
        <authorList>
            <person name="Eastman K.E."/>
            <person name="Pendleton A.L."/>
            <person name="Shaikh M.A."/>
            <person name="Suttiyut T."/>
            <person name="Ogas R."/>
            <person name="Tomko P."/>
            <person name="Gavelis G."/>
            <person name="Widhalm J.R."/>
            <person name="Wisecaver J.H."/>
        </authorList>
    </citation>
    <scope>NUCLEOTIDE SEQUENCE</scope>
    <source>
        <strain evidence="1">ECLA1</strain>
    </source>
</reference>
<evidence type="ECO:0000313" key="2">
    <source>
        <dbReference type="Proteomes" id="UP001283361"/>
    </source>
</evidence>